<dbReference type="EMBL" id="RXIL01000146">
    <property type="protein sequence ID" value="RZN66985.1"/>
    <property type="molecule type" value="Genomic_DNA"/>
</dbReference>
<keyword evidence="1" id="KW-0175">Coiled coil</keyword>
<dbReference type="InterPro" id="IPR038729">
    <property type="entry name" value="Rad50/SbcC_AAA"/>
</dbReference>
<accession>A0A520KUT0</accession>
<evidence type="ECO:0000259" key="2">
    <source>
        <dbReference type="Pfam" id="PF13476"/>
    </source>
</evidence>
<sequence length="61" mass="6758">MIIDCVRLKNFKSHINSDIKLGTGVSLILGENGVGKSSILEAISFAFFKEYSAKKIERLIN</sequence>
<dbReference type="GO" id="GO:0016887">
    <property type="term" value="F:ATP hydrolysis activity"/>
    <property type="evidence" value="ECO:0007669"/>
    <property type="project" value="InterPro"/>
</dbReference>
<comment type="caution">
    <text evidence="3">The sequence shown here is derived from an EMBL/GenBank/DDBJ whole genome shotgun (WGS) entry which is preliminary data.</text>
</comment>
<proteinExistence type="predicted"/>
<feature type="non-terminal residue" evidence="3">
    <location>
        <position position="61"/>
    </location>
</feature>
<evidence type="ECO:0000313" key="3">
    <source>
        <dbReference type="EMBL" id="RZN66985.1"/>
    </source>
</evidence>
<protein>
    <recommendedName>
        <fullName evidence="2">Rad50/SbcC-type AAA domain-containing protein</fullName>
    </recommendedName>
</protein>
<gene>
    <name evidence="3" type="ORF">EF807_07995</name>
</gene>
<dbReference type="AlphaFoldDB" id="A0A520KUT0"/>
<evidence type="ECO:0000256" key="1">
    <source>
        <dbReference type="ARBA" id="ARBA00023054"/>
    </source>
</evidence>
<organism evidence="3 4">
    <name type="scientific">Candidatus Methanolliviera hydrocarbonicum</name>
    <dbReference type="NCBI Taxonomy" id="2491085"/>
    <lineage>
        <taxon>Archaea</taxon>
        <taxon>Methanobacteriati</taxon>
        <taxon>Methanobacteriota</taxon>
        <taxon>Candidatus Methanoliparia</taxon>
        <taxon>Candidatus Methanoliparales</taxon>
        <taxon>Candidatus Methanollivieraceae</taxon>
        <taxon>Candidatus Methanolliviera</taxon>
    </lineage>
</organism>
<dbReference type="GO" id="GO:0006302">
    <property type="term" value="P:double-strand break repair"/>
    <property type="evidence" value="ECO:0007669"/>
    <property type="project" value="InterPro"/>
</dbReference>
<dbReference type="Pfam" id="PF13476">
    <property type="entry name" value="AAA_23"/>
    <property type="match status" value="1"/>
</dbReference>
<dbReference type="Gene3D" id="3.40.50.300">
    <property type="entry name" value="P-loop containing nucleotide triphosphate hydrolases"/>
    <property type="match status" value="1"/>
</dbReference>
<dbReference type="SUPFAM" id="SSF52540">
    <property type="entry name" value="P-loop containing nucleoside triphosphate hydrolases"/>
    <property type="match status" value="1"/>
</dbReference>
<dbReference type="Proteomes" id="UP000320766">
    <property type="component" value="Unassembled WGS sequence"/>
</dbReference>
<dbReference type="PANTHER" id="PTHR32114:SF2">
    <property type="entry name" value="ABC TRANSPORTER ABCH.3"/>
    <property type="match status" value="1"/>
</dbReference>
<dbReference type="PANTHER" id="PTHR32114">
    <property type="entry name" value="ABC TRANSPORTER ABCH.3"/>
    <property type="match status" value="1"/>
</dbReference>
<name>A0A520KUT0_9EURY</name>
<feature type="domain" description="Rad50/SbcC-type AAA" evidence="2">
    <location>
        <begin position="6"/>
        <end position="56"/>
    </location>
</feature>
<reference evidence="3 4" key="1">
    <citation type="journal article" date="2019" name="Nat. Microbiol.">
        <title>Wide diversity of methane and short-chain alkane metabolisms in uncultured archaea.</title>
        <authorList>
            <person name="Borrel G."/>
            <person name="Adam P.S."/>
            <person name="McKay L.J."/>
            <person name="Chen L.X."/>
            <person name="Sierra-Garcia I.N."/>
            <person name="Sieber C.M."/>
            <person name="Letourneur Q."/>
            <person name="Ghozlane A."/>
            <person name="Andersen G.L."/>
            <person name="Li W.J."/>
            <person name="Hallam S.J."/>
            <person name="Muyzer G."/>
            <person name="de Oliveira V.M."/>
            <person name="Inskeep W.P."/>
            <person name="Banfield J.F."/>
            <person name="Gribaldo S."/>
        </authorList>
    </citation>
    <scope>NUCLEOTIDE SEQUENCE [LARGE SCALE GENOMIC DNA]</scope>
    <source>
        <strain evidence="3">NM1b</strain>
    </source>
</reference>
<evidence type="ECO:0000313" key="4">
    <source>
        <dbReference type="Proteomes" id="UP000320766"/>
    </source>
</evidence>
<dbReference type="InterPro" id="IPR027417">
    <property type="entry name" value="P-loop_NTPase"/>
</dbReference>